<dbReference type="AlphaFoldDB" id="A0A6A4IK83"/>
<name>A0A6A4IK83_9AGAR</name>
<proteinExistence type="predicted"/>
<protein>
    <recommendedName>
        <fullName evidence="3">F-box domain-containing protein</fullName>
    </recommendedName>
</protein>
<sequence length="210" mass="23796">MAALKLYLERSAQAPLFLDIFIDLPEDGYYFYHPPALVLLLQHTRRWKTVRYITDLRISVNPLSLPILEDLTVGSAYGTYADDTYHCFQAAPNLHALTIFEGNDSLKGLLSKLPSDQLTFLNTALPYWAMDDLRDLCSLTTLELYAAGHEGDRPQPSPISLAALKSLILTLHPHDVLTRIEHTEDFLHHLLPIFTFPSLNQLVIRRANDS</sequence>
<organism evidence="1 2">
    <name type="scientific">Gymnopus androsaceus JB14</name>
    <dbReference type="NCBI Taxonomy" id="1447944"/>
    <lineage>
        <taxon>Eukaryota</taxon>
        <taxon>Fungi</taxon>
        <taxon>Dikarya</taxon>
        <taxon>Basidiomycota</taxon>
        <taxon>Agaricomycotina</taxon>
        <taxon>Agaricomycetes</taxon>
        <taxon>Agaricomycetidae</taxon>
        <taxon>Agaricales</taxon>
        <taxon>Marasmiineae</taxon>
        <taxon>Omphalotaceae</taxon>
        <taxon>Gymnopus</taxon>
    </lineage>
</organism>
<evidence type="ECO:0000313" key="1">
    <source>
        <dbReference type="EMBL" id="KAE9408925.1"/>
    </source>
</evidence>
<accession>A0A6A4IK83</accession>
<evidence type="ECO:0008006" key="3">
    <source>
        <dbReference type="Google" id="ProtNLM"/>
    </source>
</evidence>
<reference evidence="1" key="1">
    <citation type="journal article" date="2019" name="Environ. Microbiol.">
        <title>Fungal ecological strategies reflected in gene transcription - a case study of two litter decomposers.</title>
        <authorList>
            <person name="Barbi F."/>
            <person name="Kohler A."/>
            <person name="Barry K."/>
            <person name="Baskaran P."/>
            <person name="Daum C."/>
            <person name="Fauchery L."/>
            <person name="Ihrmark K."/>
            <person name="Kuo A."/>
            <person name="LaButti K."/>
            <person name="Lipzen A."/>
            <person name="Morin E."/>
            <person name="Grigoriev I.V."/>
            <person name="Henrissat B."/>
            <person name="Lindahl B."/>
            <person name="Martin F."/>
        </authorList>
    </citation>
    <scope>NUCLEOTIDE SEQUENCE</scope>
    <source>
        <strain evidence="1">JB14</strain>
    </source>
</reference>
<gene>
    <name evidence="1" type="ORF">BT96DRAFT_627137</name>
</gene>
<keyword evidence="2" id="KW-1185">Reference proteome</keyword>
<dbReference type="EMBL" id="ML769389">
    <property type="protein sequence ID" value="KAE9408925.1"/>
    <property type="molecule type" value="Genomic_DNA"/>
</dbReference>
<dbReference type="Proteomes" id="UP000799118">
    <property type="component" value="Unassembled WGS sequence"/>
</dbReference>
<evidence type="ECO:0000313" key="2">
    <source>
        <dbReference type="Proteomes" id="UP000799118"/>
    </source>
</evidence>